<protein>
    <recommendedName>
        <fullName evidence="3">Pyridoxamine 5'-phosphate oxidase putative domain-containing protein</fullName>
    </recommendedName>
</protein>
<dbReference type="SUPFAM" id="SSF50475">
    <property type="entry name" value="FMN-binding split barrel"/>
    <property type="match status" value="1"/>
</dbReference>
<dbReference type="Proteomes" id="UP000018211">
    <property type="component" value="Unassembled WGS sequence"/>
</dbReference>
<sequence length="150" mass="17716">MENKLTCKNKTMKKFLHRNNILSICSSSDDDLWSANCIFKFDEEKMALIISTHKETRHAKIMKENYVVSGTMYSKSPFLFLKQGVQYKGQIENLSGSKLEKAKSLYLDKYPLFKSRAHDIWEITLEEIKFTDMRFGRVKKSTWYRDNNSH</sequence>
<dbReference type="RefSeq" id="WP_022612332.1">
    <property type="nucleotide sequence ID" value="NZ_LK391965.1"/>
</dbReference>
<gene>
    <name evidence="1" type="ORF">VIBNISOn1_30263</name>
</gene>
<reference evidence="1 2" key="1">
    <citation type="journal article" date="2013" name="ISME J.">
        <title>Comparative genomics of pathogenic lineages of Vibrio nigripulchritudo identifies virulence-associated traits.</title>
        <authorList>
            <person name="Goudenege D."/>
            <person name="Labreuche Y."/>
            <person name="Krin E."/>
            <person name="Ansquer D."/>
            <person name="Mangenot S."/>
            <person name="Calteau A."/>
            <person name="Medigue C."/>
            <person name="Mazel D."/>
            <person name="Polz M.F."/>
            <person name="Le Roux F."/>
        </authorList>
    </citation>
    <scope>NUCLEOTIDE SEQUENCE [LARGE SCALE GENOMIC DNA]</scope>
    <source>
        <strain evidence="1 2">SOn1</strain>
    </source>
</reference>
<evidence type="ECO:0000313" key="2">
    <source>
        <dbReference type="Proteomes" id="UP000018211"/>
    </source>
</evidence>
<dbReference type="EMBL" id="CAOF01000120">
    <property type="protein sequence ID" value="CCO47563.1"/>
    <property type="molecule type" value="Genomic_DNA"/>
</dbReference>
<dbReference type="Gene3D" id="2.30.110.10">
    <property type="entry name" value="Electron Transport, Fmn-binding Protein, Chain A"/>
    <property type="match status" value="1"/>
</dbReference>
<organism evidence="1 2">
    <name type="scientific">Vibrio nigripulchritudo SOn1</name>
    <dbReference type="NCBI Taxonomy" id="1238450"/>
    <lineage>
        <taxon>Bacteria</taxon>
        <taxon>Pseudomonadati</taxon>
        <taxon>Pseudomonadota</taxon>
        <taxon>Gammaproteobacteria</taxon>
        <taxon>Vibrionales</taxon>
        <taxon>Vibrionaceae</taxon>
        <taxon>Vibrio</taxon>
    </lineage>
</organism>
<proteinExistence type="predicted"/>
<name>A0AAV2VT28_9VIBR</name>
<accession>A0AAV2VT28</accession>
<evidence type="ECO:0000313" key="1">
    <source>
        <dbReference type="EMBL" id="CCO47563.1"/>
    </source>
</evidence>
<dbReference type="AlphaFoldDB" id="A0AAV2VT28"/>
<evidence type="ECO:0008006" key="3">
    <source>
        <dbReference type="Google" id="ProtNLM"/>
    </source>
</evidence>
<dbReference type="InterPro" id="IPR012349">
    <property type="entry name" value="Split_barrel_FMN-bd"/>
</dbReference>
<comment type="caution">
    <text evidence="1">The sequence shown here is derived from an EMBL/GenBank/DDBJ whole genome shotgun (WGS) entry which is preliminary data.</text>
</comment>